<dbReference type="EMBL" id="LSRX01000764">
    <property type="protein sequence ID" value="OLP89366.1"/>
    <property type="molecule type" value="Genomic_DNA"/>
</dbReference>
<organism evidence="1 2">
    <name type="scientific">Symbiodinium microadriaticum</name>
    <name type="common">Dinoflagellate</name>
    <name type="synonym">Zooxanthella microadriatica</name>
    <dbReference type="NCBI Taxonomy" id="2951"/>
    <lineage>
        <taxon>Eukaryota</taxon>
        <taxon>Sar</taxon>
        <taxon>Alveolata</taxon>
        <taxon>Dinophyceae</taxon>
        <taxon>Suessiales</taxon>
        <taxon>Symbiodiniaceae</taxon>
        <taxon>Symbiodinium</taxon>
    </lineage>
</organism>
<dbReference type="InterPro" id="IPR011051">
    <property type="entry name" value="RmlC_Cupin_sf"/>
</dbReference>
<dbReference type="SUPFAM" id="SSF51182">
    <property type="entry name" value="RmlC-like cupins"/>
    <property type="match status" value="1"/>
</dbReference>
<dbReference type="OrthoDB" id="43303at2759"/>
<evidence type="ECO:0000313" key="1">
    <source>
        <dbReference type="EMBL" id="OLP89366.1"/>
    </source>
</evidence>
<dbReference type="AlphaFoldDB" id="A0A1Q9D2I6"/>
<dbReference type="Proteomes" id="UP000186817">
    <property type="component" value="Unassembled WGS sequence"/>
</dbReference>
<accession>A0A1Q9D2I6</accession>
<protein>
    <submittedName>
        <fullName evidence="1">Uncharacterized protein</fullName>
    </submittedName>
</protein>
<evidence type="ECO:0000313" key="2">
    <source>
        <dbReference type="Proteomes" id="UP000186817"/>
    </source>
</evidence>
<keyword evidence="2" id="KW-1185">Reference proteome</keyword>
<comment type="caution">
    <text evidence="1">The sequence shown here is derived from an EMBL/GenBank/DDBJ whole genome shotgun (WGS) entry which is preliminary data.</text>
</comment>
<sequence length="250" mass="28468">MASVPQRLRRLPHAARGRRGLCACAAHSQRVRRIYGSRGDALPGFSLPLDEARDWPGEYPLQLCRHAFGIDLGVSGAVFRRQMFDAVEEHLTARPHGPADHAEWIRTGRSNDNPPEFVALAIPPRTAFFVHQHPGIELVFLLRGSMSEVRLEDPPHVHRDCKEAKAPFDLRNPEYRFARRTFHAGTEGRWLANEVGSIHQTFTEDEECLMIAVWPGRYVIFSEEQLPENVFTPVNHSIEKEDRGTFFADE</sequence>
<name>A0A1Q9D2I6_SYMMI</name>
<proteinExistence type="predicted"/>
<gene>
    <name evidence="1" type="ORF">AK812_SmicGene29192</name>
</gene>
<reference evidence="1 2" key="1">
    <citation type="submission" date="2016-02" db="EMBL/GenBank/DDBJ databases">
        <title>Genome analysis of coral dinoflagellate symbionts highlights evolutionary adaptations to a symbiotic lifestyle.</title>
        <authorList>
            <person name="Aranda M."/>
            <person name="Li Y."/>
            <person name="Liew Y.J."/>
            <person name="Baumgarten S."/>
            <person name="Simakov O."/>
            <person name="Wilson M."/>
            <person name="Piel J."/>
            <person name="Ashoor H."/>
            <person name="Bougouffa S."/>
            <person name="Bajic V.B."/>
            <person name="Ryu T."/>
            <person name="Ravasi T."/>
            <person name="Bayer T."/>
            <person name="Micklem G."/>
            <person name="Kim H."/>
            <person name="Bhak J."/>
            <person name="Lajeunesse T.C."/>
            <person name="Voolstra C.R."/>
        </authorList>
    </citation>
    <scope>NUCLEOTIDE SEQUENCE [LARGE SCALE GENOMIC DNA]</scope>
    <source>
        <strain evidence="1 2">CCMP2467</strain>
    </source>
</reference>